<evidence type="ECO:0000256" key="8">
    <source>
        <dbReference type="ARBA" id="ARBA00048090"/>
    </source>
</evidence>
<dbReference type="GO" id="GO:0005737">
    <property type="term" value="C:cytoplasm"/>
    <property type="evidence" value="ECO:0007669"/>
    <property type="project" value="TreeGrafter"/>
</dbReference>
<dbReference type="AlphaFoldDB" id="A0A1Y5SM31"/>
<reference evidence="9 10" key="1">
    <citation type="submission" date="2017-03" db="EMBL/GenBank/DDBJ databases">
        <authorList>
            <person name="Afonso C.L."/>
            <person name="Miller P.J."/>
            <person name="Scott M.A."/>
            <person name="Spackman E."/>
            <person name="Goraichik I."/>
            <person name="Dimitrov K.M."/>
            <person name="Suarez D.L."/>
            <person name="Swayne D.E."/>
        </authorList>
    </citation>
    <scope>NUCLEOTIDE SEQUENCE [LARGE SCALE GENOMIC DNA]</scope>
    <source>
        <strain evidence="9 10">CECT 7971</strain>
    </source>
</reference>
<dbReference type="EC" id="2.7.1.12" evidence="3"/>
<dbReference type="Gene3D" id="3.40.50.300">
    <property type="entry name" value="P-loop containing nucleotide triphosphate hydrolases"/>
    <property type="match status" value="1"/>
</dbReference>
<sequence length="122" mass="13684">MRLPWLQILAQAARKAARKQGCAVVSCSALKQSYRDLLISETGRARVVLLHGTRAAILKRMAVRENHYLPTSLLDSQLETLEMPNPQEKKVFAVNADSASEKVFELVQKTLKNTLAPPRQYP</sequence>
<evidence type="ECO:0000256" key="4">
    <source>
        <dbReference type="ARBA" id="ARBA00022679"/>
    </source>
</evidence>
<dbReference type="PANTHER" id="PTHR43442">
    <property type="entry name" value="GLUCONOKINASE-RELATED"/>
    <property type="match status" value="1"/>
</dbReference>
<evidence type="ECO:0000256" key="1">
    <source>
        <dbReference type="ARBA" id="ARBA00004761"/>
    </source>
</evidence>
<evidence type="ECO:0000256" key="2">
    <source>
        <dbReference type="ARBA" id="ARBA00008420"/>
    </source>
</evidence>
<dbReference type="GO" id="GO:0046316">
    <property type="term" value="F:gluconokinase activity"/>
    <property type="evidence" value="ECO:0007669"/>
    <property type="project" value="UniProtKB-EC"/>
</dbReference>
<keyword evidence="7" id="KW-0067">ATP-binding</keyword>
<dbReference type="GO" id="GO:0005524">
    <property type="term" value="F:ATP binding"/>
    <property type="evidence" value="ECO:0007669"/>
    <property type="project" value="UniProtKB-KW"/>
</dbReference>
<organism evidence="9 10">
    <name type="scientific">Pacificibacter marinus</name>
    <dbReference type="NCBI Taxonomy" id="658057"/>
    <lineage>
        <taxon>Bacteria</taxon>
        <taxon>Pseudomonadati</taxon>
        <taxon>Pseudomonadota</taxon>
        <taxon>Alphaproteobacteria</taxon>
        <taxon>Rhodobacterales</taxon>
        <taxon>Roseobacteraceae</taxon>
        <taxon>Pacificibacter</taxon>
    </lineage>
</organism>
<dbReference type="GO" id="GO:0005975">
    <property type="term" value="P:carbohydrate metabolic process"/>
    <property type="evidence" value="ECO:0007669"/>
    <property type="project" value="InterPro"/>
</dbReference>
<dbReference type="InterPro" id="IPR006001">
    <property type="entry name" value="Therm_gnt_kin"/>
</dbReference>
<protein>
    <recommendedName>
        <fullName evidence="3">gluconokinase</fullName>
        <ecNumber evidence="3">2.7.1.12</ecNumber>
    </recommendedName>
</protein>
<dbReference type="CDD" id="cd02021">
    <property type="entry name" value="GntK"/>
    <property type="match status" value="1"/>
</dbReference>
<keyword evidence="4 9" id="KW-0808">Transferase</keyword>
<dbReference type="STRING" id="658057.SAMN04488032_105227"/>
<evidence type="ECO:0000256" key="6">
    <source>
        <dbReference type="ARBA" id="ARBA00022777"/>
    </source>
</evidence>
<evidence type="ECO:0000256" key="3">
    <source>
        <dbReference type="ARBA" id="ARBA00012054"/>
    </source>
</evidence>
<keyword evidence="5" id="KW-0547">Nucleotide-binding</keyword>
<name>A0A1Y5SM31_9RHOB</name>
<evidence type="ECO:0000313" key="10">
    <source>
        <dbReference type="Proteomes" id="UP000193307"/>
    </source>
</evidence>
<keyword evidence="10" id="KW-1185">Reference proteome</keyword>
<proteinExistence type="inferred from homology"/>
<keyword evidence="6 9" id="KW-0418">Kinase</keyword>
<comment type="similarity">
    <text evidence="2">Belongs to the gluconokinase GntK/GntV family.</text>
</comment>
<dbReference type="PANTHER" id="PTHR43442:SF3">
    <property type="entry name" value="GLUCONOKINASE-RELATED"/>
    <property type="match status" value="1"/>
</dbReference>
<dbReference type="SUPFAM" id="SSF52540">
    <property type="entry name" value="P-loop containing nucleoside triphosphate hydrolases"/>
    <property type="match status" value="1"/>
</dbReference>
<evidence type="ECO:0000313" key="9">
    <source>
        <dbReference type="EMBL" id="SLN43876.1"/>
    </source>
</evidence>
<evidence type="ECO:0000256" key="5">
    <source>
        <dbReference type="ARBA" id="ARBA00022741"/>
    </source>
</evidence>
<comment type="pathway">
    <text evidence="1">Carbohydrate acid metabolism.</text>
</comment>
<accession>A0A1Y5SM31</accession>
<evidence type="ECO:0000256" key="7">
    <source>
        <dbReference type="ARBA" id="ARBA00022840"/>
    </source>
</evidence>
<dbReference type="EMBL" id="FWFW01000006">
    <property type="protein sequence ID" value="SLN43876.1"/>
    <property type="molecule type" value="Genomic_DNA"/>
</dbReference>
<dbReference type="InterPro" id="IPR027417">
    <property type="entry name" value="P-loop_NTPase"/>
</dbReference>
<comment type="catalytic activity">
    <reaction evidence="8">
        <text>D-gluconate + ATP = 6-phospho-D-gluconate + ADP + H(+)</text>
        <dbReference type="Rhea" id="RHEA:19433"/>
        <dbReference type="ChEBI" id="CHEBI:15378"/>
        <dbReference type="ChEBI" id="CHEBI:18391"/>
        <dbReference type="ChEBI" id="CHEBI:30616"/>
        <dbReference type="ChEBI" id="CHEBI:58759"/>
        <dbReference type="ChEBI" id="CHEBI:456216"/>
        <dbReference type="EC" id="2.7.1.12"/>
    </reaction>
</comment>
<dbReference type="Proteomes" id="UP000193307">
    <property type="component" value="Unassembled WGS sequence"/>
</dbReference>
<gene>
    <name evidence="9" type="primary">gntK_1</name>
    <name evidence="9" type="ORF">PAM7971_02099</name>
</gene>